<dbReference type="GO" id="GO:0055085">
    <property type="term" value="P:transmembrane transport"/>
    <property type="evidence" value="ECO:0007669"/>
    <property type="project" value="InterPro"/>
</dbReference>
<dbReference type="InterPro" id="IPR035906">
    <property type="entry name" value="MetI-like_sf"/>
</dbReference>
<comment type="subcellular location">
    <subcellularLocation>
        <location evidence="1">Cell membrane</location>
        <topology evidence="1">Multi-pass membrane protein</topology>
    </subcellularLocation>
</comment>
<dbReference type="PROSITE" id="PS50928">
    <property type="entry name" value="ABC_TM1"/>
    <property type="match status" value="1"/>
</dbReference>
<feature type="transmembrane region" description="Helical" evidence="7">
    <location>
        <begin position="147"/>
        <end position="174"/>
    </location>
</feature>
<proteinExistence type="predicted"/>
<dbReference type="PANTHER" id="PTHR30465:SF0">
    <property type="entry name" value="OLIGOPEPTIDE TRANSPORT SYSTEM PERMEASE PROTEIN APPB"/>
    <property type="match status" value="1"/>
</dbReference>
<evidence type="ECO:0000256" key="5">
    <source>
        <dbReference type="ARBA" id="ARBA00022989"/>
    </source>
</evidence>
<protein>
    <submittedName>
        <fullName evidence="9">Unannotated protein</fullName>
    </submittedName>
</protein>
<feature type="transmembrane region" description="Helical" evidence="7">
    <location>
        <begin position="7"/>
        <end position="25"/>
    </location>
</feature>
<evidence type="ECO:0000256" key="4">
    <source>
        <dbReference type="ARBA" id="ARBA00022692"/>
    </source>
</evidence>
<accession>A0A6J6DYS3</accession>
<dbReference type="InterPro" id="IPR045621">
    <property type="entry name" value="BPD_transp_1_N"/>
</dbReference>
<name>A0A6J6DYS3_9ZZZZ</name>
<organism evidence="9">
    <name type="scientific">freshwater metagenome</name>
    <dbReference type="NCBI Taxonomy" id="449393"/>
    <lineage>
        <taxon>unclassified sequences</taxon>
        <taxon>metagenomes</taxon>
        <taxon>ecological metagenomes</taxon>
    </lineage>
</organism>
<keyword evidence="2" id="KW-0813">Transport</keyword>
<reference evidence="9" key="1">
    <citation type="submission" date="2020-05" db="EMBL/GenBank/DDBJ databases">
        <authorList>
            <person name="Chiriac C."/>
            <person name="Salcher M."/>
            <person name="Ghai R."/>
            <person name="Kavagutti S V."/>
        </authorList>
    </citation>
    <scope>NUCLEOTIDE SEQUENCE</scope>
</reference>
<dbReference type="SUPFAM" id="SSF161098">
    <property type="entry name" value="MetI-like"/>
    <property type="match status" value="1"/>
</dbReference>
<keyword evidence="4 7" id="KW-0812">Transmembrane</keyword>
<dbReference type="GO" id="GO:0005886">
    <property type="term" value="C:plasma membrane"/>
    <property type="evidence" value="ECO:0007669"/>
    <property type="project" value="UniProtKB-SubCell"/>
</dbReference>
<feature type="transmembrane region" description="Helical" evidence="7">
    <location>
        <begin position="248"/>
        <end position="274"/>
    </location>
</feature>
<dbReference type="EMBL" id="CAEZTI010000165">
    <property type="protein sequence ID" value="CAB4569281.1"/>
    <property type="molecule type" value="Genomic_DNA"/>
</dbReference>
<evidence type="ECO:0000256" key="6">
    <source>
        <dbReference type="ARBA" id="ARBA00023136"/>
    </source>
</evidence>
<evidence type="ECO:0000256" key="7">
    <source>
        <dbReference type="SAM" id="Phobius"/>
    </source>
</evidence>
<feature type="transmembrane region" description="Helical" evidence="7">
    <location>
        <begin position="294"/>
        <end position="320"/>
    </location>
</feature>
<dbReference type="Pfam" id="PF19300">
    <property type="entry name" value="BPD_transp_1_N"/>
    <property type="match status" value="1"/>
</dbReference>
<evidence type="ECO:0000256" key="1">
    <source>
        <dbReference type="ARBA" id="ARBA00004651"/>
    </source>
</evidence>
<feature type="transmembrane region" description="Helical" evidence="7">
    <location>
        <begin position="112"/>
        <end position="135"/>
    </location>
</feature>
<dbReference type="Gene3D" id="1.10.3720.10">
    <property type="entry name" value="MetI-like"/>
    <property type="match status" value="1"/>
</dbReference>
<dbReference type="AlphaFoldDB" id="A0A6J6DYS3"/>
<gene>
    <name evidence="9" type="ORF">UFOPK1619_00830</name>
</gene>
<evidence type="ECO:0000256" key="3">
    <source>
        <dbReference type="ARBA" id="ARBA00022475"/>
    </source>
</evidence>
<keyword evidence="6 7" id="KW-0472">Membrane</keyword>
<feature type="domain" description="ABC transmembrane type-1" evidence="8">
    <location>
        <begin position="108"/>
        <end position="317"/>
    </location>
</feature>
<feature type="transmembrane region" description="Helical" evidence="7">
    <location>
        <begin position="194"/>
        <end position="212"/>
    </location>
</feature>
<keyword evidence="5 7" id="KW-1133">Transmembrane helix</keyword>
<sequence>MFIVRRVFFALVLLLAVSFFTYMLFAMLPSDPAALTCGKNCKPDVIAANRIRLGYDKSLMEQYWLFLKGIFAGRDYGTGAAAFSCSAPSLGYSFGQHECVTTLIAQTFPVTAYLSIGAFILWMLIGISTGAVAALHKGKWQDRAASIFTSIGVSLPTFYIGLLVLFSVVIWLRILPFPSYESPFDNFPTFLRTMILPWLVLAVLSAASYTRLTRNGMLEAMNEDFVRLGVAKGLTTRLILRRYVMRQALVPIVTIAGLDFAGLLGGAIITESVFSLPGMGKMSIRAVVESDLPVLVGTTMVAAVFIVTANVLVDIAYGYLDPRVRVK</sequence>
<evidence type="ECO:0000313" key="9">
    <source>
        <dbReference type="EMBL" id="CAB4569281.1"/>
    </source>
</evidence>
<dbReference type="PANTHER" id="PTHR30465">
    <property type="entry name" value="INNER MEMBRANE ABC TRANSPORTER"/>
    <property type="match status" value="1"/>
</dbReference>
<evidence type="ECO:0000256" key="2">
    <source>
        <dbReference type="ARBA" id="ARBA00022448"/>
    </source>
</evidence>
<keyword evidence="3" id="KW-1003">Cell membrane</keyword>
<evidence type="ECO:0000259" key="8">
    <source>
        <dbReference type="PROSITE" id="PS50928"/>
    </source>
</evidence>
<dbReference type="InterPro" id="IPR000515">
    <property type="entry name" value="MetI-like"/>
</dbReference>
<dbReference type="Pfam" id="PF00528">
    <property type="entry name" value="BPD_transp_1"/>
    <property type="match status" value="1"/>
</dbReference>